<sequence>MNEPNMSEIIKRLEKVLSGELKREDISDWASLYVMDDEPNVDDENVWEMLKIMSGIDILDSPTTYLYNQEDIKQWIEKAKDSL</sequence>
<proteinExistence type="predicted"/>
<name>A0A841PS77_9BACI</name>
<gene>
    <name evidence="1" type="ORF">HNQ94_000080</name>
</gene>
<reference evidence="1 2" key="1">
    <citation type="submission" date="2020-08" db="EMBL/GenBank/DDBJ databases">
        <title>Genomic Encyclopedia of Type Strains, Phase IV (KMG-IV): sequencing the most valuable type-strain genomes for metagenomic binning, comparative biology and taxonomic classification.</title>
        <authorList>
            <person name="Goeker M."/>
        </authorList>
    </citation>
    <scope>NUCLEOTIDE SEQUENCE [LARGE SCALE GENOMIC DNA]</scope>
    <source>
        <strain evidence="1 2">DSM 19612</strain>
    </source>
</reference>
<organism evidence="1 2">
    <name type="scientific">Salirhabdus euzebyi</name>
    <dbReference type="NCBI Taxonomy" id="394506"/>
    <lineage>
        <taxon>Bacteria</taxon>
        <taxon>Bacillati</taxon>
        <taxon>Bacillota</taxon>
        <taxon>Bacilli</taxon>
        <taxon>Bacillales</taxon>
        <taxon>Bacillaceae</taxon>
        <taxon>Salirhabdus</taxon>
    </lineage>
</organism>
<dbReference type="Proteomes" id="UP000581688">
    <property type="component" value="Unassembled WGS sequence"/>
</dbReference>
<evidence type="ECO:0000313" key="1">
    <source>
        <dbReference type="EMBL" id="MBB6451659.1"/>
    </source>
</evidence>
<keyword evidence="2" id="KW-1185">Reference proteome</keyword>
<dbReference type="RefSeq" id="WP_174496285.1">
    <property type="nucleotide sequence ID" value="NZ_CADDWK010000007.1"/>
</dbReference>
<accession>A0A841PS77</accession>
<dbReference type="EMBL" id="JACHGH010000001">
    <property type="protein sequence ID" value="MBB6451659.1"/>
    <property type="molecule type" value="Genomic_DNA"/>
</dbReference>
<protein>
    <submittedName>
        <fullName evidence="1">Uncharacterized protein</fullName>
    </submittedName>
</protein>
<dbReference type="AlphaFoldDB" id="A0A841PS77"/>
<comment type="caution">
    <text evidence="1">The sequence shown here is derived from an EMBL/GenBank/DDBJ whole genome shotgun (WGS) entry which is preliminary data.</text>
</comment>
<evidence type="ECO:0000313" key="2">
    <source>
        <dbReference type="Proteomes" id="UP000581688"/>
    </source>
</evidence>